<proteinExistence type="predicted"/>
<evidence type="ECO:0000313" key="3">
    <source>
        <dbReference type="Proteomes" id="UP000284375"/>
    </source>
</evidence>
<keyword evidence="1" id="KW-0812">Transmembrane</keyword>
<dbReference type="EMBL" id="LJZO01000036">
    <property type="protein sequence ID" value="ROV92733.1"/>
    <property type="molecule type" value="Genomic_DNA"/>
</dbReference>
<dbReference type="AlphaFoldDB" id="A0A423VNY6"/>
<dbReference type="Proteomes" id="UP000284375">
    <property type="component" value="Unassembled WGS sequence"/>
</dbReference>
<keyword evidence="3" id="KW-1185">Reference proteome</keyword>
<evidence type="ECO:0000256" key="1">
    <source>
        <dbReference type="SAM" id="Phobius"/>
    </source>
</evidence>
<keyword evidence="1" id="KW-1133">Transmembrane helix</keyword>
<keyword evidence="1" id="KW-0472">Membrane</keyword>
<comment type="caution">
    <text evidence="2">The sequence shown here is derived from an EMBL/GenBank/DDBJ whole genome shotgun (WGS) entry which is preliminary data.</text>
</comment>
<sequence>MAALQSQTPCPDCDCSDSALSITGNILGILAFAVAVYASLLYYYRGFRDSKVEQLGMLKKVLQAKEDLTRISQAHCLLTRRSTQTSWSGIWMHIVEVSSLRSRAAYLLERENVVEALERMEASTRDCLFQQPLPTFFIILNMVSVLEEIKMQDNGLRLVVEDVLRRVSALENWPRERTTEPRLDEEE</sequence>
<gene>
    <name evidence="2" type="ORF">VSDG_06543</name>
</gene>
<accession>A0A423VNY6</accession>
<evidence type="ECO:0000313" key="2">
    <source>
        <dbReference type="EMBL" id="ROV92733.1"/>
    </source>
</evidence>
<reference evidence="2 3" key="1">
    <citation type="submission" date="2015-09" db="EMBL/GenBank/DDBJ databases">
        <title>Host preference determinants of Valsa canker pathogens revealed by comparative genomics.</title>
        <authorList>
            <person name="Yin Z."/>
            <person name="Huang L."/>
        </authorList>
    </citation>
    <scope>NUCLEOTIDE SEQUENCE [LARGE SCALE GENOMIC DNA]</scope>
    <source>
        <strain evidence="2 3">YSFL</strain>
    </source>
</reference>
<protein>
    <submittedName>
        <fullName evidence="2">Uncharacterized protein</fullName>
    </submittedName>
</protein>
<feature type="transmembrane region" description="Helical" evidence="1">
    <location>
        <begin position="26"/>
        <end position="44"/>
    </location>
</feature>
<organism evidence="2 3">
    <name type="scientific">Cytospora chrysosperma</name>
    <name type="common">Cytospora canker fungus</name>
    <name type="synonym">Sphaeria chrysosperma</name>
    <dbReference type="NCBI Taxonomy" id="252740"/>
    <lineage>
        <taxon>Eukaryota</taxon>
        <taxon>Fungi</taxon>
        <taxon>Dikarya</taxon>
        <taxon>Ascomycota</taxon>
        <taxon>Pezizomycotina</taxon>
        <taxon>Sordariomycetes</taxon>
        <taxon>Sordariomycetidae</taxon>
        <taxon>Diaporthales</taxon>
        <taxon>Cytosporaceae</taxon>
        <taxon>Cytospora</taxon>
    </lineage>
</organism>
<name>A0A423VNY6_CYTCH</name>